<feature type="signal peptide" evidence="1">
    <location>
        <begin position="1"/>
        <end position="24"/>
    </location>
</feature>
<gene>
    <name evidence="3" type="ORF">FCL38_19275</name>
    <name evidence="2" type="ORF">FHS02_002901</name>
</gene>
<feature type="chain" id="PRO_5044607389" evidence="1">
    <location>
        <begin position="25"/>
        <end position="113"/>
    </location>
</feature>
<dbReference type="InterPro" id="IPR031560">
    <property type="entry name" value="CzcE"/>
</dbReference>
<reference evidence="2 5" key="2">
    <citation type="submission" date="2020-08" db="EMBL/GenBank/DDBJ databases">
        <title>Genomic Encyclopedia of Type Strains, Phase III (KMG-III): the genomes of soil and plant-associated and newly described type strains.</title>
        <authorList>
            <person name="Whitman W."/>
        </authorList>
    </citation>
    <scope>NUCLEOTIDE SEQUENCE [LARGE SCALE GENOMIC DNA]</scope>
    <source>
        <strain evidence="2 5">CECT 7753</strain>
    </source>
</reference>
<accession>A0A4P8HR77</accession>
<keyword evidence="4" id="KW-1185">Reference proteome</keyword>
<sequence>MNTFKKTVAILLAAAALSPVAAMAHHKGEYVKDPLGQAVSGSAATRSVTIDEKTRSINVNQGDVVQFNVGGQTFAWQFDTLREGRIDLATIAPADVHVHGVNVFVEANPVYRN</sequence>
<dbReference type="EMBL" id="CP040017">
    <property type="protein sequence ID" value="QCP12323.1"/>
    <property type="molecule type" value="Genomic_DNA"/>
</dbReference>
<keyword evidence="1" id="KW-0732">Signal</keyword>
<name>A0A4P8HR77_9BURK</name>
<dbReference type="Proteomes" id="UP000298763">
    <property type="component" value="Chromosome"/>
</dbReference>
<protein>
    <submittedName>
        <fullName evidence="3">CzcE family metal-binding protein</fullName>
    </submittedName>
</protein>
<evidence type="ECO:0000313" key="5">
    <source>
        <dbReference type="Proteomes" id="UP000584325"/>
    </source>
</evidence>
<evidence type="ECO:0000313" key="2">
    <source>
        <dbReference type="EMBL" id="MBB3222082.1"/>
    </source>
</evidence>
<dbReference type="RefSeq" id="WP_137315159.1">
    <property type="nucleotide sequence ID" value="NZ_CP040017.1"/>
</dbReference>
<dbReference type="Pfam" id="PF16986">
    <property type="entry name" value="CzcE"/>
    <property type="match status" value="1"/>
</dbReference>
<dbReference type="AlphaFoldDB" id="A0A4P8HR77"/>
<dbReference type="OrthoDB" id="8781507at2"/>
<evidence type="ECO:0000313" key="4">
    <source>
        <dbReference type="Proteomes" id="UP000298763"/>
    </source>
</evidence>
<dbReference type="EMBL" id="JACHXS010000005">
    <property type="protein sequence ID" value="MBB3222082.1"/>
    <property type="molecule type" value="Genomic_DNA"/>
</dbReference>
<evidence type="ECO:0000313" key="3">
    <source>
        <dbReference type="EMBL" id="QCP12323.1"/>
    </source>
</evidence>
<dbReference type="Gene3D" id="2.60.40.2280">
    <property type="entry name" value="Heavy-metal resistance protein CzcE"/>
    <property type="match status" value="1"/>
</dbReference>
<organism evidence="2 5">
    <name type="scientific">Pseudoduganella umbonata</name>
    <dbReference type="NCBI Taxonomy" id="864828"/>
    <lineage>
        <taxon>Bacteria</taxon>
        <taxon>Pseudomonadati</taxon>
        <taxon>Pseudomonadota</taxon>
        <taxon>Betaproteobacteria</taxon>
        <taxon>Burkholderiales</taxon>
        <taxon>Oxalobacteraceae</taxon>
        <taxon>Telluria group</taxon>
        <taxon>Pseudoduganella</taxon>
    </lineage>
</organism>
<evidence type="ECO:0000256" key="1">
    <source>
        <dbReference type="SAM" id="SignalP"/>
    </source>
</evidence>
<reference evidence="3 4" key="1">
    <citation type="submission" date="2019-05" db="EMBL/GenBank/DDBJ databases">
        <title>Draft Genome Sequences of Six Type Strains of the Genus Massilia.</title>
        <authorList>
            <person name="Miess H."/>
            <person name="Frediansyhah A."/>
            <person name="Gross H."/>
        </authorList>
    </citation>
    <scope>NUCLEOTIDE SEQUENCE [LARGE SCALE GENOMIC DNA]</scope>
    <source>
        <strain evidence="3 4">DSMZ 26121</strain>
    </source>
</reference>
<proteinExistence type="predicted"/>
<dbReference type="InterPro" id="IPR038674">
    <property type="entry name" value="CzcE_sf"/>
</dbReference>
<dbReference type="Proteomes" id="UP000584325">
    <property type="component" value="Unassembled WGS sequence"/>
</dbReference>